<sequence length="503" mass="57192">MALITLSRLLEAAVISTIVYYVGVLIYRLFLHPLARFPGPKLAAATDYYELYFDVAKGGMFLWEIERMHDKYGPIVRINPDELHIRDADFFDEIYGTGNKKRDKYDKWAKMAGAPTSTSTTVKHDVHRQRRAPLNPFFAKRSVVSLEPKIQEKVDGLCARLEAFAKTGEPFRLDVAYGALTTDVIMEYCYGYSYGYLQDPNFKLEWKESMDMVFSGSQFRRATPWLTQLMQNFPDEYILKMAPGLGALINFQAELKKEAEKAFNTPKEKRSAEPSILKTLLESDLVPPEERTIAHLVDEGSTIVAAGVETTAKSLATTTFYLLATPGVLPRLQAELKTVMPRPDSRATWTELEQLPYLSAVVYEGIRLSYGVTTRSPRQMDEPLRYKDWVIPPRAAVSQISYFVTMDPTIFPDPTHFNPDRWLQEKRLDHYLANFGKGSRICLGLNLAYAEMFLTLASVFRRFDLELHETTIDDVKITRDAFVAAPKDGSKGVRGTVRGLRKN</sequence>
<dbReference type="RefSeq" id="XP_033532182.1">
    <property type="nucleotide sequence ID" value="XM_033683320.1"/>
</dbReference>
<keyword evidence="7 14" id="KW-1133">Transmembrane helix</keyword>
<dbReference type="CDD" id="cd11062">
    <property type="entry name" value="CYP58-like"/>
    <property type="match status" value="1"/>
</dbReference>
<dbReference type="PROSITE" id="PS00086">
    <property type="entry name" value="CYTOCHROME_P450"/>
    <property type="match status" value="1"/>
</dbReference>
<dbReference type="Proteomes" id="UP000504638">
    <property type="component" value="Unplaced"/>
</dbReference>
<feature type="binding site" description="axial binding residue" evidence="12">
    <location>
        <position position="442"/>
    </location>
    <ligand>
        <name>heme</name>
        <dbReference type="ChEBI" id="CHEBI:30413"/>
    </ligand>
    <ligandPart>
        <name>Fe</name>
        <dbReference type="ChEBI" id="CHEBI:18248"/>
    </ligandPart>
</feature>
<keyword evidence="4 12" id="KW-0349">Heme</keyword>
<dbReference type="PANTHER" id="PTHR24305">
    <property type="entry name" value="CYTOCHROME P450"/>
    <property type="match status" value="1"/>
</dbReference>
<dbReference type="InterPro" id="IPR001128">
    <property type="entry name" value="Cyt_P450"/>
</dbReference>
<keyword evidence="11 14" id="KW-0472">Membrane</keyword>
<dbReference type="AlphaFoldDB" id="A0A6G1FXY6"/>
<dbReference type="GO" id="GO:0005506">
    <property type="term" value="F:iron ion binding"/>
    <property type="evidence" value="ECO:0007669"/>
    <property type="project" value="InterPro"/>
</dbReference>
<dbReference type="EMBL" id="ML975165">
    <property type="protein sequence ID" value="KAF1810551.1"/>
    <property type="molecule type" value="Genomic_DNA"/>
</dbReference>
<reference evidence="15 17" key="1">
    <citation type="submission" date="2020-01" db="EMBL/GenBank/DDBJ databases">
        <authorList>
            <consortium name="DOE Joint Genome Institute"/>
            <person name="Haridas S."/>
            <person name="Albert R."/>
            <person name="Binder M."/>
            <person name="Bloem J."/>
            <person name="Labutti K."/>
            <person name="Salamov A."/>
            <person name="Andreopoulos B."/>
            <person name="Baker S.E."/>
            <person name="Barry K."/>
            <person name="Bills G."/>
            <person name="Bluhm B.H."/>
            <person name="Cannon C."/>
            <person name="Castanera R."/>
            <person name="Culley D.E."/>
            <person name="Daum C."/>
            <person name="Ezra D."/>
            <person name="Gonzalez J.B."/>
            <person name="Henrissat B."/>
            <person name="Kuo A."/>
            <person name="Liang C."/>
            <person name="Lipzen A."/>
            <person name="Lutzoni F."/>
            <person name="Magnuson J."/>
            <person name="Mondo S."/>
            <person name="Nolan M."/>
            <person name="Ohm R."/>
            <person name="Pangilinan J."/>
            <person name="Park H.-J."/>
            <person name="Ramirez L."/>
            <person name="Alfaro M."/>
            <person name="Sun H."/>
            <person name="Tritt A."/>
            <person name="Yoshinaga Y."/>
            <person name="Zwiers L.-H."/>
            <person name="Turgeon B.G."/>
            <person name="Goodwin S.B."/>
            <person name="Spatafora J.W."/>
            <person name="Crous P.W."/>
            <person name="Grigoriev I.V."/>
        </authorList>
    </citation>
    <scope>NUCLEOTIDE SEQUENCE</scope>
    <source>
        <strain evidence="15 17">CBS 781.70</strain>
    </source>
</reference>
<evidence type="ECO:0000256" key="13">
    <source>
        <dbReference type="RuleBase" id="RU000461"/>
    </source>
</evidence>
<comment type="subcellular location">
    <subcellularLocation>
        <location evidence="2">Membrane</location>
        <topology evidence="2">Single-pass membrane protein</topology>
    </subcellularLocation>
</comment>
<keyword evidence="9 12" id="KW-0408">Iron</keyword>
<evidence type="ECO:0000256" key="12">
    <source>
        <dbReference type="PIRSR" id="PIRSR602401-1"/>
    </source>
</evidence>
<evidence type="ECO:0000256" key="9">
    <source>
        <dbReference type="ARBA" id="ARBA00023004"/>
    </source>
</evidence>
<evidence type="ECO:0000313" key="16">
    <source>
        <dbReference type="Proteomes" id="UP000504638"/>
    </source>
</evidence>
<keyword evidence="5 14" id="KW-0812">Transmembrane</keyword>
<dbReference type="Gene3D" id="1.10.630.10">
    <property type="entry name" value="Cytochrome P450"/>
    <property type="match status" value="1"/>
</dbReference>
<dbReference type="InterPro" id="IPR036396">
    <property type="entry name" value="Cyt_P450_sf"/>
</dbReference>
<keyword evidence="8 13" id="KW-0560">Oxidoreductase</keyword>
<feature type="transmembrane region" description="Helical" evidence="14">
    <location>
        <begin position="12"/>
        <end position="31"/>
    </location>
</feature>
<protein>
    <submittedName>
        <fullName evidence="15 17">Cytochrome protein</fullName>
    </submittedName>
</protein>
<dbReference type="Pfam" id="PF00067">
    <property type="entry name" value="p450"/>
    <property type="match status" value="1"/>
</dbReference>
<evidence type="ECO:0000256" key="1">
    <source>
        <dbReference type="ARBA" id="ARBA00001971"/>
    </source>
</evidence>
<dbReference type="GO" id="GO:0016705">
    <property type="term" value="F:oxidoreductase activity, acting on paired donors, with incorporation or reduction of molecular oxygen"/>
    <property type="evidence" value="ECO:0007669"/>
    <property type="project" value="InterPro"/>
</dbReference>
<dbReference type="PRINTS" id="PR00463">
    <property type="entry name" value="EP450I"/>
</dbReference>
<dbReference type="GO" id="GO:0020037">
    <property type="term" value="F:heme binding"/>
    <property type="evidence" value="ECO:0007669"/>
    <property type="project" value="InterPro"/>
</dbReference>
<evidence type="ECO:0000256" key="2">
    <source>
        <dbReference type="ARBA" id="ARBA00004167"/>
    </source>
</evidence>
<dbReference type="SUPFAM" id="SSF48264">
    <property type="entry name" value="Cytochrome P450"/>
    <property type="match status" value="1"/>
</dbReference>
<name>A0A6G1FXY6_9PEZI</name>
<dbReference type="OrthoDB" id="3945418at2759"/>
<dbReference type="GO" id="GO:0016020">
    <property type="term" value="C:membrane"/>
    <property type="evidence" value="ECO:0007669"/>
    <property type="project" value="UniProtKB-SubCell"/>
</dbReference>
<evidence type="ECO:0000256" key="14">
    <source>
        <dbReference type="SAM" id="Phobius"/>
    </source>
</evidence>
<dbReference type="FunFam" id="1.10.630.10:FF:000069">
    <property type="entry name" value="Cytochrome P450, putative (Eurofung)"/>
    <property type="match status" value="1"/>
</dbReference>
<dbReference type="PRINTS" id="PR00385">
    <property type="entry name" value="P450"/>
</dbReference>
<evidence type="ECO:0000313" key="17">
    <source>
        <dbReference type="RefSeq" id="XP_033532182.1"/>
    </source>
</evidence>
<keyword evidence="16" id="KW-1185">Reference proteome</keyword>
<comment type="cofactor">
    <cofactor evidence="1 12">
        <name>heme</name>
        <dbReference type="ChEBI" id="CHEBI:30413"/>
    </cofactor>
</comment>
<evidence type="ECO:0000256" key="10">
    <source>
        <dbReference type="ARBA" id="ARBA00023033"/>
    </source>
</evidence>
<keyword evidence="10 13" id="KW-0503">Monooxygenase</keyword>
<dbReference type="GO" id="GO:0004497">
    <property type="term" value="F:monooxygenase activity"/>
    <property type="evidence" value="ECO:0007669"/>
    <property type="project" value="UniProtKB-KW"/>
</dbReference>
<accession>A0A6G1FXY6</accession>
<organism evidence="15">
    <name type="scientific">Eremomyces bilateralis CBS 781.70</name>
    <dbReference type="NCBI Taxonomy" id="1392243"/>
    <lineage>
        <taxon>Eukaryota</taxon>
        <taxon>Fungi</taxon>
        <taxon>Dikarya</taxon>
        <taxon>Ascomycota</taxon>
        <taxon>Pezizomycotina</taxon>
        <taxon>Dothideomycetes</taxon>
        <taxon>Dothideomycetes incertae sedis</taxon>
        <taxon>Eremomycetales</taxon>
        <taxon>Eremomycetaceae</taxon>
        <taxon>Eremomyces</taxon>
    </lineage>
</organism>
<evidence type="ECO:0000313" key="15">
    <source>
        <dbReference type="EMBL" id="KAF1810551.1"/>
    </source>
</evidence>
<comment type="similarity">
    <text evidence="3 13">Belongs to the cytochrome P450 family.</text>
</comment>
<evidence type="ECO:0000256" key="11">
    <source>
        <dbReference type="ARBA" id="ARBA00023136"/>
    </source>
</evidence>
<evidence type="ECO:0000256" key="7">
    <source>
        <dbReference type="ARBA" id="ARBA00022989"/>
    </source>
</evidence>
<dbReference type="PANTHER" id="PTHR24305:SF157">
    <property type="entry name" value="N-ACETYLTRYPTOPHAN 6-HYDROXYLASE IVOC-RELATED"/>
    <property type="match status" value="1"/>
</dbReference>
<dbReference type="InterPro" id="IPR017972">
    <property type="entry name" value="Cyt_P450_CS"/>
</dbReference>
<dbReference type="InterPro" id="IPR002401">
    <property type="entry name" value="Cyt_P450_E_grp-I"/>
</dbReference>
<dbReference type="InterPro" id="IPR050121">
    <property type="entry name" value="Cytochrome_P450_monoxygenase"/>
</dbReference>
<dbReference type="GeneID" id="54423890"/>
<evidence type="ECO:0000256" key="6">
    <source>
        <dbReference type="ARBA" id="ARBA00022723"/>
    </source>
</evidence>
<evidence type="ECO:0000256" key="4">
    <source>
        <dbReference type="ARBA" id="ARBA00022617"/>
    </source>
</evidence>
<gene>
    <name evidence="15 17" type="ORF">P152DRAFT_88968</name>
</gene>
<evidence type="ECO:0000256" key="5">
    <source>
        <dbReference type="ARBA" id="ARBA00022692"/>
    </source>
</evidence>
<evidence type="ECO:0000256" key="8">
    <source>
        <dbReference type="ARBA" id="ARBA00023002"/>
    </source>
</evidence>
<reference evidence="17" key="2">
    <citation type="submission" date="2020-04" db="EMBL/GenBank/DDBJ databases">
        <authorList>
            <consortium name="NCBI Genome Project"/>
        </authorList>
    </citation>
    <scope>NUCLEOTIDE SEQUENCE</scope>
    <source>
        <strain evidence="17">CBS 781.70</strain>
    </source>
</reference>
<proteinExistence type="inferred from homology"/>
<reference evidence="17" key="3">
    <citation type="submission" date="2025-04" db="UniProtKB">
        <authorList>
            <consortium name="RefSeq"/>
        </authorList>
    </citation>
    <scope>IDENTIFICATION</scope>
    <source>
        <strain evidence="17">CBS 781.70</strain>
    </source>
</reference>
<evidence type="ECO:0000256" key="3">
    <source>
        <dbReference type="ARBA" id="ARBA00010617"/>
    </source>
</evidence>
<keyword evidence="6 12" id="KW-0479">Metal-binding</keyword>